<evidence type="ECO:0000256" key="3">
    <source>
        <dbReference type="ARBA" id="ARBA00022692"/>
    </source>
</evidence>
<organism evidence="13 14">
    <name type="scientific">Polyodon spathula</name>
    <name type="common">North American paddlefish</name>
    <name type="synonym">Squalus spathula</name>
    <dbReference type="NCBI Taxonomy" id="7913"/>
    <lineage>
        <taxon>Eukaryota</taxon>
        <taxon>Metazoa</taxon>
        <taxon>Chordata</taxon>
        <taxon>Craniata</taxon>
        <taxon>Vertebrata</taxon>
        <taxon>Euteleostomi</taxon>
        <taxon>Actinopterygii</taxon>
        <taxon>Chondrostei</taxon>
        <taxon>Acipenseriformes</taxon>
        <taxon>Polyodontidae</taxon>
        <taxon>Polyodon</taxon>
    </lineage>
</organism>
<sequence length="327" mass="36784">MTLIVLMIIIGNLLVILAIAKTPRLQTITNIFITSLACADLIMGIMVVPLGASLVVSQHWLLGTTACELWTSVDVLCVTASIETLCVIAVDRYIAITAPLRYKVLLSKARARVIVCVIWAVSALISFLPIMNHYWRDEADKEARICYQDPTCCDFVTNMPYAITSSVVSFYIPLVVMIFVYTRVFVIASKQVHLIEKNRHVFLTLNWLGYINSGLNPIIYCRSPDFRTVFKKLLRCPWVSETWILSTSPPSPPRRRTRSASCGICLGAEAKDELHVVEVEAKITHNDRPVPIASLRPSVLPMVRVEFLFRAPSDFTTHCKDETRVRS</sequence>
<feature type="transmembrane region" description="Helical" evidence="11">
    <location>
        <begin position="111"/>
        <end position="131"/>
    </location>
</feature>
<dbReference type="Pfam" id="PF03066">
    <property type="entry name" value="Nucleoplasmin"/>
    <property type="match status" value="1"/>
</dbReference>
<feature type="transmembrane region" description="Helical" evidence="11">
    <location>
        <begin position="6"/>
        <end position="24"/>
    </location>
</feature>
<evidence type="ECO:0000256" key="7">
    <source>
        <dbReference type="ARBA" id="ARBA00023157"/>
    </source>
</evidence>
<dbReference type="PROSITE" id="PS00237">
    <property type="entry name" value="G_PROTEIN_RECEP_F1_1"/>
    <property type="match status" value="1"/>
</dbReference>
<evidence type="ECO:0000256" key="6">
    <source>
        <dbReference type="ARBA" id="ARBA00023136"/>
    </source>
</evidence>
<keyword evidence="8 10" id="KW-0675">Receptor</keyword>
<feature type="domain" description="G-protein coupled receptors family 1 profile" evidence="12">
    <location>
        <begin position="11"/>
        <end position="185"/>
    </location>
</feature>
<dbReference type="Pfam" id="PF00001">
    <property type="entry name" value="7tm_1"/>
    <property type="match status" value="1"/>
</dbReference>
<keyword evidence="5 10" id="KW-0297">G-protein coupled receptor</keyword>
<evidence type="ECO:0000259" key="12">
    <source>
        <dbReference type="PROSITE" id="PS50262"/>
    </source>
</evidence>
<feature type="transmembrane region" description="Helical" evidence="11">
    <location>
        <begin position="31"/>
        <end position="57"/>
    </location>
</feature>
<dbReference type="Gene3D" id="1.20.1070.10">
    <property type="entry name" value="Rhodopsin 7-helix transmembrane proteins"/>
    <property type="match status" value="1"/>
</dbReference>
<evidence type="ECO:0000313" key="13">
    <source>
        <dbReference type="EMBL" id="MBN3280502.1"/>
    </source>
</evidence>
<feature type="non-terminal residue" evidence="13">
    <location>
        <position position="1"/>
    </location>
</feature>
<comment type="caution">
    <text evidence="13">The sequence shown here is derived from an EMBL/GenBank/DDBJ whole genome shotgun (WGS) entry which is preliminary data.</text>
</comment>
<keyword evidence="6 11" id="KW-0472">Membrane</keyword>
<evidence type="ECO:0000256" key="11">
    <source>
        <dbReference type="SAM" id="Phobius"/>
    </source>
</evidence>
<comment type="subcellular location">
    <subcellularLocation>
        <location evidence="1">Cell membrane</location>
        <topology evidence="1">Multi-pass membrane protein</topology>
    </subcellularLocation>
</comment>
<evidence type="ECO:0000256" key="9">
    <source>
        <dbReference type="ARBA" id="ARBA00023224"/>
    </source>
</evidence>
<dbReference type="PANTHER" id="PTHR24248">
    <property type="entry name" value="ADRENERGIC RECEPTOR-RELATED G-PROTEIN COUPLED RECEPTOR"/>
    <property type="match status" value="1"/>
</dbReference>
<evidence type="ECO:0000256" key="2">
    <source>
        <dbReference type="ARBA" id="ARBA00022475"/>
    </source>
</evidence>
<dbReference type="InterPro" id="IPR024057">
    <property type="entry name" value="Nucleoplasmin_core_dom"/>
</dbReference>
<protein>
    <submittedName>
        <fullName evidence="13">ADB4C protein</fullName>
    </submittedName>
</protein>
<keyword evidence="3 10" id="KW-0812">Transmembrane</keyword>
<accession>A0ABS2Y1T2</accession>
<dbReference type="InterPro" id="IPR000276">
    <property type="entry name" value="GPCR_Rhodpsn"/>
</dbReference>
<evidence type="ECO:0000256" key="4">
    <source>
        <dbReference type="ARBA" id="ARBA00022989"/>
    </source>
</evidence>
<comment type="similarity">
    <text evidence="10">Belongs to the G-protein coupled receptor 1 family.</text>
</comment>
<dbReference type="PRINTS" id="PR00237">
    <property type="entry name" value="GPCRRHODOPSN"/>
</dbReference>
<keyword evidence="7" id="KW-1015">Disulfide bond</keyword>
<dbReference type="InterPro" id="IPR036824">
    <property type="entry name" value="Nucleoplasmin_core_dom_sf"/>
</dbReference>
<gene>
    <name evidence="13" type="primary">Adrb4c</name>
    <name evidence="13" type="ORF">GTO93_0009827</name>
</gene>
<proteinExistence type="inferred from homology"/>
<dbReference type="Gene3D" id="2.60.120.340">
    <property type="entry name" value="Nucleoplasmin core domain"/>
    <property type="match status" value="1"/>
</dbReference>
<keyword evidence="9 10" id="KW-0807">Transducer</keyword>
<keyword evidence="4 11" id="KW-1133">Transmembrane helix</keyword>
<reference evidence="13" key="1">
    <citation type="journal article" date="2021" name="Cell">
        <title>Tracing the genetic footprints of vertebrate landing in non-teleost ray-finned fishes.</title>
        <authorList>
            <person name="Bi X."/>
            <person name="Wang K."/>
            <person name="Yang L."/>
            <person name="Pan H."/>
            <person name="Jiang H."/>
            <person name="Wei Q."/>
            <person name="Fang M."/>
            <person name="Yu H."/>
            <person name="Zhu C."/>
            <person name="Cai Y."/>
            <person name="He Y."/>
            <person name="Gan X."/>
            <person name="Zeng H."/>
            <person name="Yu D."/>
            <person name="Zhu Y."/>
            <person name="Jiang H."/>
            <person name="Qiu Q."/>
            <person name="Yang H."/>
            <person name="Zhang Y.E."/>
            <person name="Wang W."/>
            <person name="Zhu M."/>
            <person name="He S."/>
            <person name="Zhang G."/>
        </authorList>
    </citation>
    <scope>NUCLEOTIDE SEQUENCE</scope>
    <source>
        <strain evidence="13">Pddl_001</strain>
    </source>
</reference>
<dbReference type="PANTHER" id="PTHR24248:SF3">
    <property type="entry name" value="BETA-3 ADRENERGIC RECEPTOR"/>
    <property type="match status" value="1"/>
</dbReference>
<keyword evidence="14" id="KW-1185">Reference proteome</keyword>
<name>A0ABS2Y1T2_POLSP</name>
<dbReference type="SUPFAM" id="SSF69203">
    <property type="entry name" value="Nucleoplasmin-like core domain"/>
    <property type="match status" value="1"/>
</dbReference>
<evidence type="ECO:0000256" key="1">
    <source>
        <dbReference type="ARBA" id="ARBA00004651"/>
    </source>
</evidence>
<feature type="non-terminal residue" evidence="13">
    <location>
        <position position="327"/>
    </location>
</feature>
<feature type="transmembrane region" description="Helical" evidence="11">
    <location>
        <begin position="168"/>
        <end position="189"/>
    </location>
</feature>
<evidence type="ECO:0000256" key="8">
    <source>
        <dbReference type="ARBA" id="ARBA00023170"/>
    </source>
</evidence>
<evidence type="ECO:0000256" key="5">
    <source>
        <dbReference type="ARBA" id="ARBA00023040"/>
    </source>
</evidence>
<dbReference type="Proteomes" id="UP001166093">
    <property type="component" value="Unassembled WGS sequence"/>
</dbReference>
<dbReference type="InterPro" id="IPR017452">
    <property type="entry name" value="GPCR_Rhodpsn_7TM"/>
</dbReference>
<evidence type="ECO:0000256" key="10">
    <source>
        <dbReference type="RuleBase" id="RU000688"/>
    </source>
</evidence>
<dbReference type="SMART" id="SM01381">
    <property type="entry name" value="7TM_GPCR_Srsx"/>
    <property type="match status" value="1"/>
</dbReference>
<feature type="transmembrane region" description="Helical" evidence="11">
    <location>
        <begin position="69"/>
        <end position="90"/>
    </location>
</feature>
<dbReference type="EMBL" id="JAAWVQ010099292">
    <property type="protein sequence ID" value="MBN3280502.1"/>
    <property type="molecule type" value="Genomic_DNA"/>
</dbReference>
<keyword evidence="2" id="KW-1003">Cell membrane</keyword>
<dbReference type="SUPFAM" id="SSF81321">
    <property type="entry name" value="Family A G protein-coupled receptor-like"/>
    <property type="match status" value="1"/>
</dbReference>
<dbReference type="PROSITE" id="PS50262">
    <property type="entry name" value="G_PROTEIN_RECEP_F1_2"/>
    <property type="match status" value="1"/>
</dbReference>
<evidence type="ECO:0000313" key="14">
    <source>
        <dbReference type="Proteomes" id="UP001166093"/>
    </source>
</evidence>